<protein>
    <submittedName>
        <fullName evidence="2">Uncharacterized protein</fullName>
    </submittedName>
</protein>
<name>A0A366WYH6_9RHOB</name>
<comment type="caution">
    <text evidence="2">The sequence shown here is derived from an EMBL/GenBank/DDBJ whole genome shotgun (WGS) entry which is preliminary data.</text>
</comment>
<reference evidence="2 3" key="1">
    <citation type="submission" date="2018-07" db="EMBL/GenBank/DDBJ databases">
        <title>Modular assembly of carbohydrate-degrading microbial communities in the ocean.</title>
        <authorList>
            <person name="Enke T.N."/>
            <person name="Datta M.S."/>
            <person name="Schwartzman J.A."/>
            <person name="Cermak N."/>
            <person name="Schmitz D.A."/>
            <person name="Barrere J."/>
            <person name="Cordero O.X."/>
        </authorList>
    </citation>
    <scope>NUCLEOTIDE SEQUENCE [LARGE SCALE GENOMIC DNA]</scope>
    <source>
        <strain evidence="2 3">C3M10</strain>
    </source>
</reference>
<organism evidence="2 3">
    <name type="scientific">Phaeobacter gallaeciensis</name>
    <dbReference type="NCBI Taxonomy" id="60890"/>
    <lineage>
        <taxon>Bacteria</taxon>
        <taxon>Pseudomonadati</taxon>
        <taxon>Pseudomonadota</taxon>
        <taxon>Alphaproteobacteria</taxon>
        <taxon>Rhodobacterales</taxon>
        <taxon>Roseobacteraceae</taxon>
        <taxon>Phaeobacter</taxon>
    </lineage>
</organism>
<accession>A0A366WYH6</accession>
<dbReference type="Proteomes" id="UP000252706">
    <property type="component" value="Unassembled WGS sequence"/>
</dbReference>
<keyword evidence="1" id="KW-0812">Transmembrane</keyword>
<keyword evidence="1" id="KW-1133">Transmembrane helix</keyword>
<sequence length="72" mass="8165">MAKFVSFQRYGILLSQLFDHKGYFTWCVLISKKTWVIVRPILFQISGFLLPILLAVALLSGIIGLLSKLPKL</sequence>
<evidence type="ECO:0000313" key="2">
    <source>
        <dbReference type="EMBL" id="RBW53439.1"/>
    </source>
</evidence>
<keyword evidence="1" id="KW-0472">Membrane</keyword>
<proteinExistence type="predicted"/>
<dbReference type="AlphaFoldDB" id="A0A366WYH6"/>
<dbReference type="EMBL" id="QOCE01000037">
    <property type="protein sequence ID" value="RBW53439.1"/>
    <property type="molecule type" value="Genomic_DNA"/>
</dbReference>
<feature type="transmembrane region" description="Helical" evidence="1">
    <location>
        <begin position="41"/>
        <end position="66"/>
    </location>
</feature>
<evidence type="ECO:0000256" key="1">
    <source>
        <dbReference type="SAM" id="Phobius"/>
    </source>
</evidence>
<gene>
    <name evidence="2" type="ORF">DS909_15065</name>
</gene>
<evidence type="ECO:0000313" key="3">
    <source>
        <dbReference type="Proteomes" id="UP000252706"/>
    </source>
</evidence>